<name>A0A1T4SDS5_9GAMM</name>
<dbReference type="STRING" id="64969.SAMN02745127_02978"/>
<evidence type="ECO:0000313" key="2">
    <source>
        <dbReference type="Proteomes" id="UP000191418"/>
    </source>
</evidence>
<protein>
    <submittedName>
        <fullName evidence="1">Uncharacterized protein</fullName>
    </submittedName>
</protein>
<dbReference type="OrthoDB" id="6456577at2"/>
<reference evidence="1 2" key="1">
    <citation type="submission" date="2017-01" db="EMBL/GenBank/DDBJ databases">
        <title>Genome Sequencing of a Marine Spirillum, Oceanospirillum multiglobuliferum ATCC 33336, from Japan.</title>
        <authorList>
            <person name="Carney J.G."/>
            <person name="Trachtenberg A.M."/>
            <person name="Rheaume B.A."/>
            <person name="Linnane J.D."/>
            <person name="Pitts N.L."/>
            <person name="Mykles D.L."/>
            <person name="Maclea K.S."/>
        </authorList>
    </citation>
    <scope>NUCLEOTIDE SEQUENCE [LARGE SCALE GENOMIC DNA]</scope>
    <source>
        <strain evidence="1 2">ATCC 33336</strain>
    </source>
</reference>
<keyword evidence="2" id="KW-1185">Reference proteome</keyword>
<sequence>MPRNYVNQSKIDHDFGWLNDQATNAESYADFTSRASLENVARAAKMSLVPGYRLIRVVDDADHFSIVLLCDTTKEIVYFVKCHIWEDVVLNNKPLTQVMLWRTAVIKHRRVTSGFAEDLFRLYLLERYSIIASDSCQTREGRDFWVRQLGYALEFGEYIYRYDRIAGQLQAITDHAMVINNACDLWGDDARYENILAIISKDPLN</sequence>
<dbReference type="EMBL" id="MTSM01000028">
    <property type="protein sequence ID" value="OPX54319.1"/>
    <property type="molecule type" value="Genomic_DNA"/>
</dbReference>
<evidence type="ECO:0000313" key="1">
    <source>
        <dbReference type="EMBL" id="OPX54319.1"/>
    </source>
</evidence>
<proteinExistence type="predicted"/>
<comment type="caution">
    <text evidence="1">The sequence shown here is derived from an EMBL/GenBank/DDBJ whole genome shotgun (WGS) entry which is preliminary data.</text>
</comment>
<dbReference type="Proteomes" id="UP000191418">
    <property type="component" value="Unassembled WGS sequence"/>
</dbReference>
<dbReference type="RefSeq" id="WP_078746490.1">
    <property type="nucleotide sequence ID" value="NZ_FUXG01000029.1"/>
</dbReference>
<gene>
    <name evidence="1" type="ORF">BTE48_14745</name>
</gene>
<accession>A0A1T4SDS5</accession>
<dbReference type="AlphaFoldDB" id="A0A1T4SDS5"/>
<organism evidence="1 2">
    <name type="scientific">Oceanospirillum multiglobuliferum</name>
    <dbReference type="NCBI Taxonomy" id="64969"/>
    <lineage>
        <taxon>Bacteria</taxon>
        <taxon>Pseudomonadati</taxon>
        <taxon>Pseudomonadota</taxon>
        <taxon>Gammaproteobacteria</taxon>
        <taxon>Oceanospirillales</taxon>
        <taxon>Oceanospirillaceae</taxon>
        <taxon>Oceanospirillum</taxon>
    </lineage>
</organism>